<keyword evidence="1" id="KW-1133">Transmembrane helix</keyword>
<evidence type="ECO:0000256" key="1">
    <source>
        <dbReference type="SAM" id="Phobius"/>
    </source>
</evidence>
<comment type="caution">
    <text evidence="2">The sequence shown here is derived from an EMBL/GenBank/DDBJ whole genome shotgun (WGS) entry which is preliminary data.</text>
</comment>
<feature type="transmembrane region" description="Helical" evidence="1">
    <location>
        <begin position="12"/>
        <end position="32"/>
    </location>
</feature>
<keyword evidence="1" id="KW-0812">Transmembrane</keyword>
<accession>A0A2H0WXA3</accession>
<dbReference type="EMBL" id="PEZD01000041">
    <property type="protein sequence ID" value="PIS17211.1"/>
    <property type="molecule type" value="Genomic_DNA"/>
</dbReference>
<dbReference type="AlphaFoldDB" id="A0A2H0WXA3"/>
<sequence length="128" mass="15162">MRRKILSKFVDFSHYGIMCFWCSLFFVPVTWWPDKISFHFFLTLTMFGHQFVWGGLVKLRTGKFHPTCILTTISQRLQGLAVSNPENYNRSFTREILRRIGLPIPQRVITVFGFFVASFVVARYFFLH</sequence>
<evidence type="ECO:0000313" key="3">
    <source>
        <dbReference type="Proteomes" id="UP000229675"/>
    </source>
</evidence>
<evidence type="ECO:0008006" key="4">
    <source>
        <dbReference type="Google" id="ProtNLM"/>
    </source>
</evidence>
<evidence type="ECO:0000313" key="2">
    <source>
        <dbReference type="EMBL" id="PIS17211.1"/>
    </source>
</evidence>
<keyword evidence="1" id="KW-0472">Membrane</keyword>
<dbReference type="Proteomes" id="UP000229675">
    <property type="component" value="Unassembled WGS sequence"/>
</dbReference>
<reference evidence="3" key="1">
    <citation type="submission" date="2017-09" db="EMBL/GenBank/DDBJ databases">
        <title>Depth-based differentiation of microbial function through sediment-hosted aquifers and enrichment of novel symbionts in the deep terrestrial subsurface.</title>
        <authorList>
            <person name="Probst A.J."/>
            <person name="Ladd B."/>
            <person name="Jarett J.K."/>
            <person name="Geller-Mcgrath D.E."/>
            <person name="Sieber C.M.K."/>
            <person name="Emerson J.B."/>
            <person name="Anantharaman K."/>
            <person name="Thomas B.C."/>
            <person name="Malmstrom R."/>
            <person name="Stieglmeier M."/>
            <person name="Klingl A."/>
            <person name="Woyke T."/>
            <person name="Ryan C.M."/>
            <person name="Banfield J.F."/>
        </authorList>
    </citation>
    <scope>NUCLEOTIDE SEQUENCE [LARGE SCALE GENOMIC DNA]</scope>
</reference>
<feature type="transmembrane region" description="Helical" evidence="1">
    <location>
        <begin position="38"/>
        <end position="57"/>
    </location>
</feature>
<name>A0A2H0WXA3_9BACT</name>
<protein>
    <recommendedName>
        <fullName evidence="4">DUF2784 domain-containing protein</fullName>
    </recommendedName>
</protein>
<organism evidence="2 3">
    <name type="scientific">Candidatus Nealsonbacteria bacterium CG09_land_8_20_14_0_10_42_14</name>
    <dbReference type="NCBI Taxonomy" id="1974707"/>
    <lineage>
        <taxon>Bacteria</taxon>
        <taxon>Candidatus Nealsoniibacteriota</taxon>
    </lineage>
</organism>
<gene>
    <name evidence="2" type="ORF">COT59_01905</name>
</gene>
<feature type="transmembrane region" description="Helical" evidence="1">
    <location>
        <begin position="108"/>
        <end position="126"/>
    </location>
</feature>
<proteinExistence type="predicted"/>